<name>A0ABV4CGA9_9PSEU</name>
<protein>
    <recommendedName>
        <fullName evidence="3">Abortive infection C-terminus</fullName>
    </recommendedName>
</protein>
<evidence type="ECO:0000313" key="2">
    <source>
        <dbReference type="Proteomes" id="UP001564626"/>
    </source>
</evidence>
<gene>
    <name evidence="1" type="ORF">AB8O55_12135</name>
</gene>
<dbReference type="Proteomes" id="UP001564626">
    <property type="component" value="Unassembled WGS sequence"/>
</dbReference>
<dbReference type="RefSeq" id="WP_345364487.1">
    <property type="nucleotide sequence ID" value="NZ_BAABII010000012.1"/>
</dbReference>
<dbReference type="EMBL" id="JBGEHV010000018">
    <property type="protein sequence ID" value="MEY8040145.1"/>
    <property type="molecule type" value="Genomic_DNA"/>
</dbReference>
<proteinExistence type="predicted"/>
<organism evidence="1 2">
    <name type="scientific">Saccharopolyspora cebuensis</name>
    <dbReference type="NCBI Taxonomy" id="418759"/>
    <lineage>
        <taxon>Bacteria</taxon>
        <taxon>Bacillati</taxon>
        <taxon>Actinomycetota</taxon>
        <taxon>Actinomycetes</taxon>
        <taxon>Pseudonocardiales</taxon>
        <taxon>Pseudonocardiaceae</taxon>
        <taxon>Saccharopolyspora</taxon>
    </lineage>
</organism>
<reference evidence="1 2" key="1">
    <citation type="submission" date="2024-08" db="EMBL/GenBank/DDBJ databases">
        <title>Genome mining of Saccharopolyspora cebuensis PGLac3 from Nigerian medicinal plant.</title>
        <authorList>
            <person name="Ezeobiora C.E."/>
            <person name="Igbokwe N.H."/>
            <person name="Amin D.H."/>
            <person name="Mendie U.E."/>
        </authorList>
    </citation>
    <scope>NUCLEOTIDE SEQUENCE [LARGE SCALE GENOMIC DNA]</scope>
    <source>
        <strain evidence="1 2">PGLac3</strain>
    </source>
</reference>
<sequence length="269" mass="29710">MTESTWTSLTRRSAGLGPREALIEGTPDHILPHLQDWCEMILARNDELELDLSLRLRYEIPRVDYVAGERLLEIVDAILYWHFPVALDEHSRSAIKHLDRILTAGDSAWRVSSKLNSLERRVNETATAAAAHVSGTTGAEPAEHLANAWYSAYGRIPDPDKAYDSAVLALESVFCPLVSPHNNRATLGTVIRDLRNQVSKWELAIGGPDGEPVGIAPLVQMLDLIWKGQSRHGGNSNSRNQTQAEAVAAVHMAITLAQWVSSDILTRKD</sequence>
<evidence type="ECO:0000313" key="1">
    <source>
        <dbReference type="EMBL" id="MEY8040145.1"/>
    </source>
</evidence>
<evidence type="ECO:0008006" key="3">
    <source>
        <dbReference type="Google" id="ProtNLM"/>
    </source>
</evidence>
<accession>A0ABV4CGA9</accession>
<comment type="caution">
    <text evidence="1">The sequence shown here is derived from an EMBL/GenBank/DDBJ whole genome shotgun (WGS) entry which is preliminary data.</text>
</comment>
<keyword evidence="2" id="KW-1185">Reference proteome</keyword>